<dbReference type="SMART" id="SM00225">
    <property type="entry name" value="BTB"/>
    <property type="match status" value="1"/>
</dbReference>
<keyword evidence="2" id="KW-1185">Reference proteome</keyword>
<reference evidence="3" key="1">
    <citation type="submission" date="2022-11" db="UniProtKB">
        <authorList>
            <consortium name="WormBaseParasite"/>
        </authorList>
    </citation>
    <scope>IDENTIFICATION</scope>
</reference>
<evidence type="ECO:0000313" key="3">
    <source>
        <dbReference type="WBParaSite" id="PSAMB.scaffold7031size8369.g29479.t1"/>
    </source>
</evidence>
<name>A0A914X8T8_9BILA</name>
<dbReference type="SUPFAM" id="SSF54695">
    <property type="entry name" value="POZ domain"/>
    <property type="match status" value="1"/>
</dbReference>
<dbReference type="InterPro" id="IPR000210">
    <property type="entry name" value="BTB/POZ_dom"/>
</dbReference>
<dbReference type="WBParaSite" id="PSAMB.scaffold7031size8369.g29479.t1">
    <property type="protein sequence ID" value="PSAMB.scaffold7031size8369.g29479.t1"/>
    <property type="gene ID" value="PSAMB.scaffold7031size8369.g29479"/>
</dbReference>
<dbReference type="PANTHER" id="PTHR22744">
    <property type="entry name" value="HELIX LOOP HELIX PROTEIN 21-RELATED"/>
    <property type="match status" value="1"/>
</dbReference>
<dbReference type="PANTHER" id="PTHR22744:SF14">
    <property type="entry name" value="BTB DOMAIN-CONTAINING PROTEIN-RELATED"/>
    <property type="match status" value="1"/>
</dbReference>
<evidence type="ECO:0000313" key="2">
    <source>
        <dbReference type="Proteomes" id="UP000887566"/>
    </source>
</evidence>
<sequence length="296" mass="32989">MEQSNQECSPTDQTEYNSFGSRSEFCDFKLKVAGTSFFVNPWYLAEKSPVFATLCLNHYFKEKAEKTATIQEENSEDILELLRCICPSSPYLTPKPVTAENYGILIRLADKFDVIDLKAACEKYLNEEFDYIETEPTYIIQMLIAADQFRLDNDAVAKLVARVATFDIDTLKMHELHKILSNYVVAALFTANANYKVESKEASSVNNNQGETIGSNSHLFLTTDTGEQAKFNINCSICQNSNGLGTYSGVCMKCCKVLCSSCESGDECPKLVMTPAQLASIRPKLPVAEVDLSMLE</sequence>
<proteinExistence type="predicted"/>
<dbReference type="Gene3D" id="3.30.710.10">
    <property type="entry name" value="Potassium Channel Kv1.1, Chain A"/>
    <property type="match status" value="1"/>
</dbReference>
<dbReference type="PROSITE" id="PS50097">
    <property type="entry name" value="BTB"/>
    <property type="match status" value="1"/>
</dbReference>
<dbReference type="InterPro" id="IPR011333">
    <property type="entry name" value="SKP1/BTB/POZ_sf"/>
</dbReference>
<organism evidence="2 3">
    <name type="scientific">Plectus sambesii</name>
    <dbReference type="NCBI Taxonomy" id="2011161"/>
    <lineage>
        <taxon>Eukaryota</taxon>
        <taxon>Metazoa</taxon>
        <taxon>Ecdysozoa</taxon>
        <taxon>Nematoda</taxon>
        <taxon>Chromadorea</taxon>
        <taxon>Plectida</taxon>
        <taxon>Plectina</taxon>
        <taxon>Plectoidea</taxon>
        <taxon>Plectidae</taxon>
        <taxon>Plectus</taxon>
    </lineage>
</organism>
<dbReference type="AlphaFoldDB" id="A0A914X8T8"/>
<dbReference type="Proteomes" id="UP000887566">
    <property type="component" value="Unplaced"/>
</dbReference>
<evidence type="ECO:0000259" key="1">
    <source>
        <dbReference type="PROSITE" id="PS50097"/>
    </source>
</evidence>
<dbReference type="Pfam" id="PF00651">
    <property type="entry name" value="BTB"/>
    <property type="match status" value="1"/>
</dbReference>
<feature type="domain" description="BTB" evidence="1">
    <location>
        <begin position="26"/>
        <end position="94"/>
    </location>
</feature>
<accession>A0A914X8T8</accession>
<protein>
    <submittedName>
        <fullName evidence="3">BTB domain-containing protein</fullName>
    </submittedName>
</protein>